<dbReference type="RefSeq" id="WP_150897955.1">
    <property type="nucleotide sequence ID" value="NZ_WAAU01000003.1"/>
</dbReference>
<name>A0A7J5ARQ7_9FLAO</name>
<comment type="caution">
    <text evidence="2">The sequence shown here is derived from an EMBL/GenBank/DDBJ whole genome shotgun (WGS) entry which is preliminary data.</text>
</comment>
<evidence type="ECO:0000256" key="1">
    <source>
        <dbReference type="SAM" id="Phobius"/>
    </source>
</evidence>
<feature type="transmembrane region" description="Helical" evidence="1">
    <location>
        <begin position="7"/>
        <end position="26"/>
    </location>
</feature>
<accession>A0A7J5ARQ7</accession>
<gene>
    <name evidence="2" type="ORF">F7018_00170</name>
</gene>
<evidence type="ECO:0000313" key="3">
    <source>
        <dbReference type="Proteomes" id="UP000467305"/>
    </source>
</evidence>
<dbReference type="EMBL" id="WAAU01000003">
    <property type="protein sequence ID" value="KAB1160326.1"/>
    <property type="molecule type" value="Genomic_DNA"/>
</dbReference>
<proteinExistence type="predicted"/>
<dbReference type="AlphaFoldDB" id="A0A7J5ARQ7"/>
<keyword evidence="1" id="KW-0472">Membrane</keyword>
<keyword evidence="3" id="KW-1185">Reference proteome</keyword>
<sequence length="66" mass="7796">MNRIIRYLVYLIVFCLVSVIVKYLFAMIKGQNVESIDYILSAGFGFVMWLYYLFSGKLKESEKKKD</sequence>
<dbReference type="Proteomes" id="UP000467305">
    <property type="component" value="Unassembled WGS sequence"/>
</dbReference>
<keyword evidence="1" id="KW-1133">Transmembrane helix</keyword>
<protein>
    <submittedName>
        <fullName evidence="2">Uncharacterized protein</fullName>
    </submittedName>
</protein>
<reference evidence="2 3" key="1">
    <citation type="submission" date="2019-09" db="EMBL/GenBank/DDBJ databases">
        <authorList>
            <person name="Cao W.R."/>
        </authorList>
    </citation>
    <scope>NUCLEOTIDE SEQUENCE [LARGE SCALE GENOMIC DNA]</scope>
    <source>
        <strain evidence="3">a4</strain>
    </source>
</reference>
<evidence type="ECO:0000313" key="2">
    <source>
        <dbReference type="EMBL" id="KAB1160326.1"/>
    </source>
</evidence>
<keyword evidence="1" id="KW-0812">Transmembrane</keyword>
<organism evidence="2 3">
    <name type="scientific">Tenacibaculum aiptasiae</name>
    <dbReference type="NCBI Taxonomy" id="426481"/>
    <lineage>
        <taxon>Bacteria</taxon>
        <taxon>Pseudomonadati</taxon>
        <taxon>Bacteroidota</taxon>
        <taxon>Flavobacteriia</taxon>
        <taxon>Flavobacteriales</taxon>
        <taxon>Flavobacteriaceae</taxon>
        <taxon>Tenacibaculum</taxon>
    </lineage>
</organism>
<feature type="transmembrane region" description="Helical" evidence="1">
    <location>
        <begin position="38"/>
        <end position="54"/>
    </location>
</feature>